<gene>
    <name evidence="2" type="ORF">SAMN02927928_2215</name>
</gene>
<dbReference type="OrthoDB" id="27171at2"/>
<dbReference type="PANTHER" id="PTHR40115:SF1">
    <property type="entry name" value="INNER MEMBRANE PROTEIN WITH PEPSY TM HELIX"/>
    <property type="match status" value="1"/>
</dbReference>
<dbReference type="InterPro" id="IPR032307">
    <property type="entry name" value="PepSY_TM-like_2"/>
</dbReference>
<evidence type="ECO:0000313" key="3">
    <source>
        <dbReference type="Proteomes" id="UP000199150"/>
    </source>
</evidence>
<keyword evidence="1" id="KW-0472">Membrane</keyword>
<feature type="transmembrane region" description="Helical" evidence="1">
    <location>
        <begin position="152"/>
        <end position="178"/>
    </location>
</feature>
<name>A0A1G4RXX6_9CAUL</name>
<keyword evidence="1" id="KW-0812">Transmembrane</keyword>
<proteinExistence type="predicted"/>
<dbReference type="PANTHER" id="PTHR40115">
    <property type="entry name" value="INNER MEMBRANE PROTEIN WITH PEPSY TM HELIX"/>
    <property type="match status" value="1"/>
</dbReference>
<dbReference type="AlphaFoldDB" id="A0A1G4RXX6"/>
<reference evidence="3" key="1">
    <citation type="submission" date="2016-10" db="EMBL/GenBank/DDBJ databases">
        <authorList>
            <person name="Varghese N."/>
            <person name="Submissions S."/>
        </authorList>
    </citation>
    <scope>NUCLEOTIDE SEQUENCE [LARGE SCALE GENOMIC DNA]</scope>
    <source>
        <strain evidence="3">CGMCC 1.3431</strain>
    </source>
</reference>
<dbReference type="STRING" id="260084.SAMN02927928_2215"/>
<dbReference type="Proteomes" id="UP000199150">
    <property type="component" value="Unassembled WGS sequence"/>
</dbReference>
<dbReference type="Pfam" id="PF16357">
    <property type="entry name" value="PepSY_TM_like_2"/>
    <property type="match status" value="1"/>
</dbReference>
<accession>A0A1G4RXX6</accession>
<organism evidence="2 3">
    <name type="scientific">Asticcacaulis taihuensis</name>
    <dbReference type="NCBI Taxonomy" id="260084"/>
    <lineage>
        <taxon>Bacteria</taxon>
        <taxon>Pseudomonadati</taxon>
        <taxon>Pseudomonadota</taxon>
        <taxon>Alphaproteobacteria</taxon>
        <taxon>Caulobacterales</taxon>
        <taxon>Caulobacteraceae</taxon>
        <taxon>Asticcacaulis</taxon>
    </lineage>
</organism>
<evidence type="ECO:0000313" key="2">
    <source>
        <dbReference type="EMBL" id="SCW61325.1"/>
    </source>
</evidence>
<dbReference type="RefSeq" id="WP_090647709.1">
    <property type="nucleotide sequence ID" value="NZ_CBCRYE010000001.1"/>
</dbReference>
<dbReference type="EMBL" id="FMTS01000003">
    <property type="protein sequence ID" value="SCW61325.1"/>
    <property type="molecule type" value="Genomic_DNA"/>
</dbReference>
<sequence>MPSSPTVKSGFWRNQLRQWHWISSAVSLMGLLLFSVTGFTLNHAAQIEAQPKVTKIERQVPQTALAGLASVTANVPLTPVQATAIRGATGVDVRGATVDADEDGIYLTLSAPGVDSTLEISRIDGHATYERTDRGLIAVLNDLHKGRHSGPVWAMFIDLIAIACVVFSVTGFGLLWLYARGRRVTWPLVALGLVLPFILFLLFVHA</sequence>
<keyword evidence="1" id="KW-1133">Transmembrane helix</keyword>
<feature type="transmembrane region" description="Helical" evidence="1">
    <location>
        <begin position="184"/>
        <end position="204"/>
    </location>
</feature>
<keyword evidence="3" id="KW-1185">Reference proteome</keyword>
<evidence type="ECO:0000256" key="1">
    <source>
        <dbReference type="SAM" id="Phobius"/>
    </source>
</evidence>
<protein>
    <recommendedName>
        <fullName evidence="4">PepSY-associated TM region</fullName>
    </recommendedName>
</protein>
<feature type="transmembrane region" description="Helical" evidence="1">
    <location>
        <begin position="20"/>
        <end position="41"/>
    </location>
</feature>
<evidence type="ECO:0008006" key="4">
    <source>
        <dbReference type="Google" id="ProtNLM"/>
    </source>
</evidence>